<name>A0A9D4IUT6_DREPO</name>
<reference evidence="1" key="2">
    <citation type="submission" date="2020-11" db="EMBL/GenBank/DDBJ databases">
        <authorList>
            <person name="McCartney M.A."/>
            <person name="Auch B."/>
            <person name="Kono T."/>
            <person name="Mallez S."/>
            <person name="Becker A."/>
            <person name="Gohl D.M."/>
            <person name="Silverstein K.A.T."/>
            <person name="Koren S."/>
            <person name="Bechman K.B."/>
            <person name="Herman A."/>
            <person name="Abrahante J.E."/>
            <person name="Garbe J."/>
        </authorList>
    </citation>
    <scope>NUCLEOTIDE SEQUENCE</scope>
    <source>
        <strain evidence="1">Duluth1</strain>
        <tissue evidence="1">Whole animal</tissue>
    </source>
</reference>
<dbReference type="Proteomes" id="UP000828390">
    <property type="component" value="Unassembled WGS sequence"/>
</dbReference>
<dbReference type="EMBL" id="JAIWYP010000008">
    <property type="protein sequence ID" value="KAH3784923.1"/>
    <property type="molecule type" value="Genomic_DNA"/>
</dbReference>
<proteinExistence type="predicted"/>
<gene>
    <name evidence="1" type="ORF">DPMN_162995</name>
</gene>
<evidence type="ECO:0000313" key="2">
    <source>
        <dbReference type="Proteomes" id="UP000828390"/>
    </source>
</evidence>
<reference evidence="1" key="1">
    <citation type="journal article" date="2019" name="bioRxiv">
        <title>The Genome of the Zebra Mussel, Dreissena polymorpha: A Resource for Invasive Species Research.</title>
        <authorList>
            <person name="McCartney M.A."/>
            <person name="Auch B."/>
            <person name="Kono T."/>
            <person name="Mallez S."/>
            <person name="Zhang Y."/>
            <person name="Obille A."/>
            <person name="Becker A."/>
            <person name="Abrahante J.E."/>
            <person name="Garbe J."/>
            <person name="Badalamenti J.P."/>
            <person name="Herman A."/>
            <person name="Mangelson H."/>
            <person name="Liachko I."/>
            <person name="Sullivan S."/>
            <person name="Sone E.D."/>
            <person name="Koren S."/>
            <person name="Silverstein K.A.T."/>
            <person name="Beckman K.B."/>
            <person name="Gohl D.M."/>
        </authorList>
    </citation>
    <scope>NUCLEOTIDE SEQUENCE</scope>
    <source>
        <strain evidence="1">Duluth1</strain>
        <tissue evidence="1">Whole animal</tissue>
    </source>
</reference>
<sequence>MNNITAPDDESVASTSKRQDALHQSYFIKCLNNYFKTRINEISKDKKVRSDGGVPVERATTEAACPVPGGRQARRHRGFVQIRRGNPQSE</sequence>
<accession>A0A9D4IUT6</accession>
<evidence type="ECO:0000313" key="1">
    <source>
        <dbReference type="EMBL" id="KAH3784923.1"/>
    </source>
</evidence>
<protein>
    <submittedName>
        <fullName evidence="1">Uncharacterized protein</fullName>
    </submittedName>
</protein>
<organism evidence="1 2">
    <name type="scientific">Dreissena polymorpha</name>
    <name type="common">Zebra mussel</name>
    <name type="synonym">Mytilus polymorpha</name>
    <dbReference type="NCBI Taxonomy" id="45954"/>
    <lineage>
        <taxon>Eukaryota</taxon>
        <taxon>Metazoa</taxon>
        <taxon>Spiralia</taxon>
        <taxon>Lophotrochozoa</taxon>
        <taxon>Mollusca</taxon>
        <taxon>Bivalvia</taxon>
        <taxon>Autobranchia</taxon>
        <taxon>Heteroconchia</taxon>
        <taxon>Euheterodonta</taxon>
        <taxon>Imparidentia</taxon>
        <taxon>Neoheterodontei</taxon>
        <taxon>Myida</taxon>
        <taxon>Dreissenoidea</taxon>
        <taxon>Dreissenidae</taxon>
        <taxon>Dreissena</taxon>
    </lineage>
</organism>
<dbReference type="AlphaFoldDB" id="A0A9D4IUT6"/>
<comment type="caution">
    <text evidence="1">The sequence shown here is derived from an EMBL/GenBank/DDBJ whole genome shotgun (WGS) entry which is preliminary data.</text>
</comment>
<keyword evidence="2" id="KW-1185">Reference proteome</keyword>